<reference evidence="2" key="1">
    <citation type="submission" date="2021-07" db="EMBL/GenBank/DDBJ databases">
        <title>Characterization of Emerging Pathogens Carrying KPC-2 Gene in IncP-6 Plasmids Isolated from Urban Sewage in Argentina.</title>
        <authorList>
            <person name="Ghiglione B."/>
            <person name="Haim M.S."/>
            <person name="Dropa M."/>
        </authorList>
    </citation>
    <scope>NUCLEOTIDE SEQUENCE</scope>
    <source>
        <strain evidence="2">WW-19C</strain>
    </source>
</reference>
<evidence type="ECO:0008006" key="4">
    <source>
        <dbReference type="Google" id="ProtNLM"/>
    </source>
</evidence>
<proteinExistence type="predicted"/>
<name>A0AAQ0EQ04_ENTAS</name>
<feature type="region of interest" description="Disordered" evidence="1">
    <location>
        <begin position="212"/>
        <end position="239"/>
    </location>
</feature>
<protein>
    <recommendedName>
        <fullName evidence="4">Phage-like protein</fullName>
    </recommendedName>
</protein>
<dbReference type="RefSeq" id="WP_219773372.1">
    <property type="nucleotide sequence ID" value="NZ_CP080107.1"/>
</dbReference>
<organism evidence="2 3">
    <name type="scientific">Enterobacter asburiae</name>
    <dbReference type="NCBI Taxonomy" id="61645"/>
    <lineage>
        <taxon>Bacteria</taxon>
        <taxon>Pseudomonadati</taxon>
        <taxon>Pseudomonadota</taxon>
        <taxon>Gammaproteobacteria</taxon>
        <taxon>Enterobacterales</taxon>
        <taxon>Enterobacteriaceae</taxon>
        <taxon>Enterobacter</taxon>
        <taxon>Enterobacter cloacae complex</taxon>
    </lineage>
</organism>
<dbReference type="AlphaFoldDB" id="A0AAQ0EQ04"/>
<evidence type="ECO:0000313" key="3">
    <source>
        <dbReference type="Proteomes" id="UP000826990"/>
    </source>
</evidence>
<evidence type="ECO:0000256" key="1">
    <source>
        <dbReference type="SAM" id="MobiDB-lite"/>
    </source>
</evidence>
<accession>A0AAQ0EQ04</accession>
<dbReference type="Proteomes" id="UP000826990">
    <property type="component" value="Chromosome"/>
</dbReference>
<dbReference type="EMBL" id="CP080107">
    <property type="protein sequence ID" value="QYD25750.1"/>
    <property type="molecule type" value="Genomic_DNA"/>
</dbReference>
<sequence length="395" mass="44311">MSELAIIEIAPDLAPSIYVENGLDKFLEQIREGVNEVPDLSTAKGRARIASLAAQVSRSKTAVEKPGRDYLKRLKEQPKVVEAELRRFVTECDQLRDEVRRPLTEWEDAEKARTEALQQRLVDLRALADVIDTAGNYLPSDDIQARIMEAKSVVLDDSWQERAAEAGVAKDSTIQQLESSLAVAQKREHEAAELERLRKEAEEKARLGREEAIRREAAEKATRDAEEKANRERQQHQDALSEISGIQQQVIIAQSGRLGVRQGGTVQCIKETLAETEAWTIDERFGSLIGAAENAKQQAIVQIKQLLVNAETIQKQQEENDRILRETEAKEKNRLAEQKRIADEEARRAADKEHRRTINRQAIADLIESGLSQEMAEKALIAIASGKVSAVSIKY</sequence>
<feature type="region of interest" description="Disordered" evidence="1">
    <location>
        <begin position="335"/>
        <end position="354"/>
    </location>
</feature>
<gene>
    <name evidence="2" type="ORF">KZX48_17160</name>
</gene>
<feature type="compositionally biased region" description="Basic and acidic residues" evidence="1">
    <location>
        <begin position="212"/>
        <end position="236"/>
    </location>
</feature>
<evidence type="ECO:0000313" key="2">
    <source>
        <dbReference type="EMBL" id="QYD25750.1"/>
    </source>
</evidence>